<keyword evidence="4 13" id="KW-0812">Transmembrane</keyword>
<comment type="subcellular location">
    <subcellularLocation>
        <location evidence="13">Cell membrane</location>
        <topology evidence="13">Single-pass membrane protein</topology>
    </subcellularLocation>
    <subcellularLocation>
        <location evidence="12">Endomembrane system</location>
        <topology evidence="12">Single-pass membrane protein</topology>
    </subcellularLocation>
</comment>
<feature type="coiled-coil region" evidence="15">
    <location>
        <begin position="48"/>
        <end position="101"/>
    </location>
</feature>
<evidence type="ECO:0000256" key="8">
    <source>
        <dbReference type="ARBA" id="ARBA00023136"/>
    </source>
</evidence>
<keyword evidence="7 13" id="KW-0406">Ion transport</keyword>
<dbReference type="GO" id="GO:0046961">
    <property type="term" value="F:proton-transporting ATPase activity, rotational mechanism"/>
    <property type="evidence" value="ECO:0007669"/>
    <property type="project" value="TreeGrafter"/>
</dbReference>
<evidence type="ECO:0000256" key="2">
    <source>
        <dbReference type="ARBA" id="ARBA00022448"/>
    </source>
</evidence>
<keyword evidence="17" id="KW-1185">Reference proteome</keyword>
<comment type="similarity">
    <text evidence="1 13 14">Belongs to the ATPase B chain family.</text>
</comment>
<keyword evidence="9 13" id="KW-0066">ATP synthesis</keyword>
<name>A0A1H9HBU8_9RHOB</name>
<proteinExistence type="inferred from homology"/>
<evidence type="ECO:0000256" key="6">
    <source>
        <dbReference type="ARBA" id="ARBA00022989"/>
    </source>
</evidence>
<keyword evidence="6 13" id="KW-1133">Transmembrane helix</keyword>
<sequence>MQFDWWTFGFQVINVTVLMWLLSHFMFRPVARIIAERQAETNRILAAAEAAQQQAAEAEATAMAGQRKNAAERLQIIDAARSEAETQKKKILDQAEKAAADIAAKAYDDAARRAEEDRNAQLDKAAELAVSITQKLLGNLPQDARISGYPERLKEALISLDAEQREALGTGPDPLRLVAPRILTKAEMAAATEAIREVVATDQMPAFTLDESLIAGLELSGRHGVIHNSLKYDLGRIAEALAKNGKI</sequence>
<reference evidence="16 17" key="1">
    <citation type="submission" date="2016-10" db="EMBL/GenBank/DDBJ databases">
        <authorList>
            <person name="de Groot N.N."/>
        </authorList>
    </citation>
    <scope>NUCLEOTIDE SEQUENCE [LARGE SCALE GENOMIC DNA]</scope>
    <source>
        <strain evidence="16 17">DSM 22007</strain>
    </source>
</reference>
<evidence type="ECO:0000256" key="3">
    <source>
        <dbReference type="ARBA" id="ARBA00022547"/>
    </source>
</evidence>
<dbReference type="GO" id="GO:0046933">
    <property type="term" value="F:proton-transporting ATP synthase activity, rotational mechanism"/>
    <property type="evidence" value="ECO:0007669"/>
    <property type="project" value="UniProtKB-UniRule"/>
</dbReference>
<evidence type="ECO:0000256" key="7">
    <source>
        <dbReference type="ARBA" id="ARBA00023065"/>
    </source>
</evidence>
<protein>
    <recommendedName>
        <fullName evidence="13">ATP synthase subunit b</fullName>
    </recommendedName>
    <alternativeName>
        <fullName evidence="13">ATP synthase F(0) sector subunit b</fullName>
    </alternativeName>
    <alternativeName>
        <fullName evidence="13">ATPase subunit I</fullName>
    </alternativeName>
    <alternativeName>
        <fullName evidence="13">F-type ATPase subunit b</fullName>
        <shortName evidence="13">F-ATPase subunit b</shortName>
    </alternativeName>
</protein>
<comment type="function">
    <text evidence="11">Component of the F(0) channel, it forms part of the peripheral stalk, linking F(1) to F(0). The b'-subunit is a diverged and duplicated form of b found in plants and photosynthetic bacteria.</text>
</comment>
<dbReference type="GO" id="GO:0005886">
    <property type="term" value="C:plasma membrane"/>
    <property type="evidence" value="ECO:0007669"/>
    <property type="project" value="UniProtKB-SubCell"/>
</dbReference>
<comment type="subunit">
    <text evidence="13">F-type ATPases have 2 components, F(1) - the catalytic core - and F(0) - the membrane proton channel. F(1) has five subunits: alpha(3), beta(3), gamma(1), delta(1), epsilon(1). F(0) has three main subunits: a(1), b(2) and c(10-14). The alpha and beta chains form an alternating ring which encloses part of the gamma chain. F(1) is attached to F(0) by a central stalk formed by the gamma and epsilon chains, while a peripheral stalk is formed by the delta and b chains.</text>
</comment>
<keyword evidence="8 13" id="KW-0472">Membrane</keyword>
<evidence type="ECO:0000256" key="15">
    <source>
        <dbReference type="SAM" id="Coils"/>
    </source>
</evidence>
<dbReference type="EMBL" id="FOEP01000009">
    <property type="protein sequence ID" value="SEQ59737.1"/>
    <property type="molecule type" value="Genomic_DNA"/>
</dbReference>
<dbReference type="HAMAP" id="MF_01398">
    <property type="entry name" value="ATP_synth_b_bprime"/>
    <property type="match status" value="1"/>
</dbReference>
<evidence type="ECO:0000313" key="17">
    <source>
        <dbReference type="Proteomes" id="UP000198634"/>
    </source>
</evidence>
<dbReference type="STRING" id="657014.SAMN04488092_10955"/>
<keyword evidence="2 13" id="KW-0813">Transport</keyword>
<evidence type="ECO:0000256" key="1">
    <source>
        <dbReference type="ARBA" id="ARBA00005513"/>
    </source>
</evidence>
<accession>A0A1H9HBU8</accession>
<dbReference type="InterPro" id="IPR050059">
    <property type="entry name" value="ATP_synthase_B_chain"/>
</dbReference>
<keyword evidence="13" id="KW-1003">Cell membrane</keyword>
<feature type="transmembrane region" description="Helical" evidence="13">
    <location>
        <begin position="6"/>
        <end position="27"/>
    </location>
</feature>
<evidence type="ECO:0000256" key="4">
    <source>
        <dbReference type="ARBA" id="ARBA00022692"/>
    </source>
</evidence>
<keyword evidence="3 13" id="KW-0138">CF(0)</keyword>
<evidence type="ECO:0000256" key="10">
    <source>
        <dbReference type="ARBA" id="ARBA00025198"/>
    </source>
</evidence>
<keyword evidence="15" id="KW-0175">Coiled coil</keyword>
<evidence type="ECO:0000256" key="14">
    <source>
        <dbReference type="RuleBase" id="RU003848"/>
    </source>
</evidence>
<dbReference type="OrthoDB" id="466272at2"/>
<dbReference type="PANTHER" id="PTHR33445">
    <property type="entry name" value="ATP SYNTHASE SUBUNIT B', CHLOROPLASTIC"/>
    <property type="match status" value="1"/>
</dbReference>
<evidence type="ECO:0000256" key="12">
    <source>
        <dbReference type="ARBA" id="ARBA00037847"/>
    </source>
</evidence>
<dbReference type="InterPro" id="IPR002146">
    <property type="entry name" value="ATP_synth_b/b'su_bac/chlpt"/>
</dbReference>
<dbReference type="GO" id="GO:0045259">
    <property type="term" value="C:proton-transporting ATP synthase complex"/>
    <property type="evidence" value="ECO:0007669"/>
    <property type="project" value="UniProtKB-KW"/>
</dbReference>
<organism evidence="16 17">
    <name type="scientific">Thalassovita taeanensis</name>
    <dbReference type="NCBI Taxonomy" id="657014"/>
    <lineage>
        <taxon>Bacteria</taxon>
        <taxon>Pseudomonadati</taxon>
        <taxon>Pseudomonadota</taxon>
        <taxon>Alphaproteobacteria</taxon>
        <taxon>Rhodobacterales</taxon>
        <taxon>Roseobacteraceae</taxon>
        <taxon>Thalassovita</taxon>
    </lineage>
</organism>
<dbReference type="GO" id="GO:0012505">
    <property type="term" value="C:endomembrane system"/>
    <property type="evidence" value="ECO:0007669"/>
    <property type="project" value="UniProtKB-SubCell"/>
</dbReference>
<dbReference type="RefSeq" id="WP_090270229.1">
    <property type="nucleotide sequence ID" value="NZ_FOEP01000009.1"/>
</dbReference>
<gene>
    <name evidence="13" type="primary">atpF</name>
    <name evidence="16" type="ORF">SAMN04488092_10955</name>
</gene>
<dbReference type="Pfam" id="PF00430">
    <property type="entry name" value="ATP-synt_B"/>
    <property type="match status" value="1"/>
</dbReference>
<evidence type="ECO:0000256" key="11">
    <source>
        <dbReference type="ARBA" id="ARBA00025614"/>
    </source>
</evidence>
<evidence type="ECO:0000256" key="5">
    <source>
        <dbReference type="ARBA" id="ARBA00022781"/>
    </source>
</evidence>
<dbReference type="AlphaFoldDB" id="A0A1H9HBU8"/>
<evidence type="ECO:0000256" key="9">
    <source>
        <dbReference type="ARBA" id="ARBA00023310"/>
    </source>
</evidence>
<comment type="function">
    <text evidence="10 13">F(1)F(0) ATP synthase produces ATP from ADP in the presence of a proton or sodium gradient. F-type ATPases consist of two structural domains, F(1) containing the extramembraneous catalytic core and F(0) containing the membrane proton channel, linked together by a central stalk and a peripheral stalk. During catalysis, ATP synthesis in the catalytic domain of F(1) is coupled via a rotary mechanism of the central stalk subunits to proton translocation.</text>
</comment>
<dbReference type="Proteomes" id="UP000198634">
    <property type="component" value="Unassembled WGS sequence"/>
</dbReference>
<keyword evidence="5 13" id="KW-0375">Hydrogen ion transport</keyword>
<evidence type="ECO:0000256" key="13">
    <source>
        <dbReference type="HAMAP-Rule" id="MF_01398"/>
    </source>
</evidence>
<dbReference type="PANTHER" id="PTHR33445:SF2">
    <property type="entry name" value="ATP SYNTHASE SUBUNIT B', CHLOROPLASTIC"/>
    <property type="match status" value="1"/>
</dbReference>
<evidence type="ECO:0000313" key="16">
    <source>
        <dbReference type="EMBL" id="SEQ59737.1"/>
    </source>
</evidence>